<gene>
    <name evidence="1" type="ORF">CAY53_08575</name>
</gene>
<organism evidence="1 2">
    <name type="scientific">Desulfobulbus oralis</name>
    <dbReference type="NCBI Taxonomy" id="1986146"/>
    <lineage>
        <taxon>Bacteria</taxon>
        <taxon>Pseudomonadati</taxon>
        <taxon>Thermodesulfobacteriota</taxon>
        <taxon>Desulfobulbia</taxon>
        <taxon>Desulfobulbales</taxon>
        <taxon>Desulfobulbaceae</taxon>
        <taxon>Desulfobulbus</taxon>
    </lineage>
</organism>
<proteinExistence type="predicted"/>
<reference evidence="1 2" key="1">
    <citation type="journal article" date="2018" name="MBio">
        <title>Insights into the evolution of host association through the isolation and characterization of a novel human periodontal pathobiont, Desulfobulbus oralis.</title>
        <authorList>
            <person name="Cross K.L."/>
            <person name="Chirania P."/>
            <person name="Xiong W."/>
            <person name="Beall C.J."/>
            <person name="Elkins J.G."/>
            <person name="Giannone R.J."/>
            <person name="Griffen A.L."/>
            <person name="Guss A.M."/>
            <person name="Hettich R.L."/>
            <person name="Joshi S.S."/>
            <person name="Mokrzan E.M."/>
            <person name="Martin R.K."/>
            <person name="Zhulin I.B."/>
            <person name="Leys E.J."/>
            <person name="Podar M."/>
        </authorList>
    </citation>
    <scope>NUCLEOTIDE SEQUENCE [LARGE SCALE GENOMIC DNA]</scope>
    <source>
        <strain evidence="1 2">ORNL</strain>
    </source>
</reference>
<dbReference type="Proteomes" id="UP000239867">
    <property type="component" value="Chromosome"/>
</dbReference>
<name>A0A2L1GPA4_9BACT</name>
<evidence type="ECO:0000313" key="1">
    <source>
        <dbReference type="EMBL" id="AVD71513.1"/>
    </source>
</evidence>
<dbReference type="EMBL" id="CP021255">
    <property type="protein sequence ID" value="AVD71513.1"/>
    <property type="molecule type" value="Genomic_DNA"/>
</dbReference>
<dbReference type="KEGG" id="deo:CAY53_08575"/>
<protein>
    <submittedName>
        <fullName evidence="1">Uncharacterized protein</fullName>
    </submittedName>
</protein>
<accession>A0A2L1GPA4</accession>
<keyword evidence="2" id="KW-1185">Reference proteome</keyword>
<evidence type="ECO:0000313" key="2">
    <source>
        <dbReference type="Proteomes" id="UP000239867"/>
    </source>
</evidence>
<dbReference type="AlphaFoldDB" id="A0A2L1GPA4"/>
<sequence>MSTGHAVFIMPWLEDLAGAFCFPLFAMTSAGSGELHARGEPQFFCTFGAHGPLFIIRSGVFPAR</sequence>